<keyword evidence="11" id="KW-0812">Transmembrane</keyword>
<keyword evidence="14" id="KW-1185">Reference proteome</keyword>
<feature type="domain" description="Fibrillar collagen NC1" evidence="12">
    <location>
        <begin position="1096"/>
        <end position="1330"/>
    </location>
</feature>
<dbReference type="Pfam" id="PF01391">
    <property type="entry name" value="Collagen"/>
    <property type="match status" value="2"/>
</dbReference>
<dbReference type="GO" id="GO:0005581">
    <property type="term" value="C:collagen trimer"/>
    <property type="evidence" value="ECO:0007669"/>
    <property type="project" value="UniProtKB-KW"/>
</dbReference>
<feature type="transmembrane region" description="Helical" evidence="11">
    <location>
        <begin position="897"/>
        <end position="919"/>
    </location>
</feature>
<keyword evidence="11" id="KW-0472">Membrane</keyword>
<evidence type="ECO:0000313" key="14">
    <source>
        <dbReference type="Proteomes" id="UP000299084"/>
    </source>
</evidence>
<evidence type="ECO:0000256" key="5">
    <source>
        <dbReference type="ARBA" id="ARBA00022737"/>
    </source>
</evidence>
<accession>A0A5N4E6I7</accession>
<dbReference type="GO" id="GO:0005576">
    <property type="term" value="C:extracellular region"/>
    <property type="evidence" value="ECO:0007669"/>
    <property type="project" value="UniProtKB-SubCell"/>
</dbReference>
<dbReference type="STRING" id="9838.ENSCDRP00005014684"/>
<organism evidence="13 14">
    <name type="scientific">Camelus dromedarius</name>
    <name type="common">Dromedary</name>
    <name type="synonym">Arabian camel</name>
    <dbReference type="NCBI Taxonomy" id="9838"/>
    <lineage>
        <taxon>Eukaryota</taxon>
        <taxon>Metazoa</taxon>
        <taxon>Chordata</taxon>
        <taxon>Craniata</taxon>
        <taxon>Vertebrata</taxon>
        <taxon>Euteleostomi</taxon>
        <taxon>Mammalia</taxon>
        <taxon>Eutheria</taxon>
        <taxon>Laurasiatheria</taxon>
        <taxon>Artiodactyla</taxon>
        <taxon>Tylopoda</taxon>
        <taxon>Camelidae</taxon>
        <taxon>Camelus</taxon>
    </lineage>
</organism>
<dbReference type="GO" id="GO:0005201">
    <property type="term" value="F:extracellular matrix structural constituent"/>
    <property type="evidence" value="ECO:0007669"/>
    <property type="project" value="InterPro"/>
</dbReference>
<dbReference type="InterPro" id="IPR008160">
    <property type="entry name" value="Collagen"/>
</dbReference>
<feature type="compositionally biased region" description="Pro residues" evidence="10">
    <location>
        <begin position="1046"/>
        <end position="1058"/>
    </location>
</feature>
<evidence type="ECO:0000259" key="12">
    <source>
        <dbReference type="PROSITE" id="PS51461"/>
    </source>
</evidence>
<protein>
    <submittedName>
        <fullName evidence="13">Collagen alpha-1 chain</fullName>
    </submittedName>
</protein>
<dbReference type="PROSITE" id="PS51461">
    <property type="entry name" value="NC1_FIB"/>
    <property type="match status" value="1"/>
</dbReference>
<feature type="transmembrane region" description="Helical" evidence="11">
    <location>
        <begin position="325"/>
        <end position="346"/>
    </location>
</feature>
<keyword evidence="6" id="KW-0106">Calcium</keyword>
<feature type="region of interest" description="Disordered" evidence="10">
    <location>
        <begin position="148"/>
        <end position="233"/>
    </location>
</feature>
<dbReference type="EMBL" id="JWIN03000005">
    <property type="protein sequence ID" value="KAB1278930.1"/>
    <property type="molecule type" value="Genomic_DNA"/>
</dbReference>
<dbReference type="FunFam" id="2.60.120.1000:FF:000001">
    <property type="entry name" value="Collagen alpha-1 type I chain"/>
    <property type="match status" value="1"/>
</dbReference>
<keyword evidence="5" id="KW-0677">Repeat</keyword>
<evidence type="ECO:0000256" key="10">
    <source>
        <dbReference type="SAM" id="MobiDB-lite"/>
    </source>
</evidence>
<feature type="transmembrane region" description="Helical" evidence="11">
    <location>
        <begin position="728"/>
        <end position="754"/>
    </location>
</feature>
<feature type="compositionally biased region" description="Low complexity" evidence="10">
    <location>
        <begin position="192"/>
        <end position="201"/>
    </location>
</feature>
<sequence length="1330" mass="144645">MSGSQNHAKYASVTQDLPLVLLMVKDLKAPREIQALLVFLGEMAILAFQDSQVPLALPALLESVNHALLLARTILPSMSHMMSRLEWQEEDSQAIPGQLVPPAHLVPLVHLVILVPLVLQDTKVPLVNLGKLVLHKNKHKLKEFPKKTCCVNKGPPGPPGAIGPSGPAGKDGESGRPGRPGERGLPGPPGIKGPAGIPGFPGMKGHRGFDGRNGEKGETGAPGLKGENGLPGENGAPGPMVIMLLIMVQEELLVREDGQDFLEPQGLEVTMVLEEVMDSQVPLAPLELQDSLVPLVLRVKLDLPDLLVQVAPLDKEESLDLRDMLVLQVLLALLGVVVVLVAKVKWVNLVRMVPKESRDHEVNVGKLVLQVFQDLRVKTAKMVHLENLVQMGFQELQEKGVCLGSEDLLEQMAFQEKKVCPEALEDQAVMGNQGLLEVKEKVVDQVPQAHLVPEVSLVSWVSLVLKEMMVLLERMENEAAPEVLALRVLLERMVKPDLKVPQDPLDQVVTKETQDPLVNKDYKACLEPVVLQERMENLVNQVQRVKLVHLEFPEARVMPVPLVNVGLLELWGPQGLEVELAPLVLKEERELLGPLGHLALLVHLVCKGCLEKEGVLEALVQRVTRVNPAVQVLMVLQGKMVQGVLLVLLVPLAQLVSLEIRVREANLGHQDLQASLVLLGRMASPVLKEKEVLLVRKVKGALLESQDRLEGLGLLVPLVPKVSKVNEAVLVVLVLLASLVVVVFLVLLVVMVTQGPQAPAVLQAKMAPQVQLVAMVLLAALGCLDRKVMLASQVRRDHLAPRALRELQAHSDLRELREHEDLQAHQACRGLGEALARRASRVKVGNQDPVVRTENEVLLGPRAFLVWLAQLVNLDEMETPDPTVCLAETEPLVARVIVVKMVLLVPLVLLVTQAHLALLVLLERMVTEENLALLVLLVLQVLLVREVLLVPRARVVTKVKRVNVVLLASKDIEDSLVTQVPQVLQVPLVTKAQLVVQDLQAPEYGPVGPSGPPGKDGTSGHPGPIGPPGPRGNRGERGSEGSPGHPGQPGPPGPPGAPGPCCGAGAAAIAGVGGEKAGGFAPYYGDEPMDFKINTDEIMTSLKSVNGQIESLISPDGSRKNPARNCRDLKFCHPELKSGEYWVDPNQGCKLDAIKVFCNMETGETCINASPLNVPRKNWWTDSGVEKKHVWFGESMNGGFQFSYGNPELPEDVLDVQLAFLRLLSSRASQNITYHCKNSIAYMDHASGNVKKALRLMGSNEGEFKAEGNSKFTYSVLEDGCTKHTGEWGKTVFEYRTRKAVRLPIVDIAPYDVGGPDQEFGVDIGPVCFL</sequence>
<reference evidence="13 14" key="1">
    <citation type="journal article" date="2019" name="Mol. Ecol. Resour.">
        <title>Improving Illumina assemblies with Hi-C and long reads: an example with the North African dromedary.</title>
        <authorList>
            <person name="Elbers J.P."/>
            <person name="Rogers M.F."/>
            <person name="Perelman P.L."/>
            <person name="Proskuryakova A.A."/>
            <person name="Serdyukova N.A."/>
            <person name="Johnson W.E."/>
            <person name="Horin P."/>
            <person name="Corander J."/>
            <person name="Murphy D."/>
            <person name="Burger P.A."/>
        </authorList>
    </citation>
    <scope>NUCLEOTIDE SEQUENCE [LARGE SCALE GENOMIC DNA]</scope>
    <source>
        <strain evidence="13">Drom800</strain>
        <tissue evidence="13">Blood</tissue>
    </source>
</reference>
<keyword evidence="9" id="KW-0379">Hydroxylation</keyword>
<evidence type="ECO:0000256" key="11">
    <source>
        <dbReference type="SAM" id="Phobius"/>
    </source>
</evidence>
<feature type="region of interest" description="Disordered" evidence="10">
    <location>
        <begin position="1002"/>
        <end position="1059"/>
    </location>
</feature>
<evidence type="ECO:0000256" key="1">
    <source>
        <dbReference type="ARBA" id="ARBA00004613"/>
    </source>
</evidence>
<evidence type="ECO:0000256" key="9">
    <source>
        <dbReference type="ARBA" id="ARBA00023278"/>
    </source>
</evidence>
<feature type="compositionally biased region" description="Basic and acidic residues" evidence="10">
    <location>
        <begin position="170"/>
        <end position="182"/>
    </location>
</feature>
<dbReference type="Gene3D" id="2.60.120.1000">
    <property type="match status" value="1"/>
</dbReference>
<feature type="transmembrane region" description="Helical" evidence="11">
    <location>
        <begin position="766"/>
        <end position="784"/>
    </location>
</feature>
<name>A0A5N4E6I7_CAMDR</name>
<gene>
    <name evidence="13" type="ORF">Cadr_000007092</name>
</gene>
<dbReference type="SMART" id="SM00038">
    <property type="entry name" value="COLFI"/>
    <property type="match status" value="1"/>
</dbReference>
<keyword evidence="2" id="KW-0964">Secreted</keyword>
<evidence type="ECO:0000256" key="4">
    <source>
        <dbReference type="ARBA" id="ARBA00022723"/>
    </source>
</evidence>
<evidence type="ECO:0000256" key="6">
    <source>
        <dbReference type="ARBA" id="ARBA00022837"/>
    </source>
</evidence>
<proteinExistence type="predicted"/>
<comment type="caution">
    <text evidence="13">The sequence shown here is derived from an EMBL/GenBank/DDBJ whole genome shotgun (WGS) entry which is preliminary data.</text>
</comment>
<dbReference type="Proteomes" id="UP000299084">
    <property type="component" value="Unassembled WGS sequence"/>
</dbReference>
<keyword evidence="11" id="KW-1133">Transmembrane helix</keyword>
<dbReference type="PANTHER" id="PTHR24637">
    <property type="entry name" value="COLLAGEN"/>
    <property type="match status" value="1"/>
</dbReference>
<keyword evidence="3" id="KW-0272">Extracellular matrix</keyword>
<keyword evidence="7 13" id="KW-0176">Collagen</keyword>
<keyword evidence="8" id="KW-1015">Disulfide bond</keyword>
<dbReference type="PANTHER" id="PTHR24637:SF388">
    <property type="entry name" value="NEMATODE CUTICLE COLLAGEN N-TERMINAL DOMAIN-CONTAINING PROTEIN"/>
    <property type="match status" value="1"/>
</dbReference>
<evidence type="ECO:0000313" key="13">
    <source>
        <dbReference type="EMBL" id="KAB1278930.1"/>
    </source>
</evidence>
<comment type="subcellular location">
    <subcellularLocation>
        <location evidence="1">Secreted</location>
    </subcellularLocation>
</comment>
<evidence type="ECO:0000256" key="3">
    <source>
        <dbReference type="ARBA" id="ARBA00022530"/>
    </source>
</evidence>
<keyword evidence="4" id="KW-0479">Metal-binding</keyword>
<evidence type="ECO:0000256" key="7">
    <source>
        <dbReference type="ARBA" id="ARBA00023119"/>
    </source>
</evidence>
<feature type="compositionally biased region" description="Basic and acidic residues" evidence="10">
    <location>
        <begin position="207"/>
        <end position="218"/>
    </location>
</feature>
<evidence type="ECO:0000256" key="8">
    <source>
        <dbReference type="ARBA" id="ARBA00023157"/>
    </source>
</evidence>
<dbReference type="Pfam" id="PF01410">
    <property type="entry name" value="COLFI"/>
    <property type="match status" value="1"/>
</dbReference>
<dbReference type="InterPro" id="IPR000885">
    <property type="entry name" value="Fib_collagen_C"/>
</dbReference>
<dbReference type="GO" id="GO:0046872">
    <property type="term" value="F:metal ion binding"/>
    <property type="evidence" value="ECO:0007669"/>
    <property type="project" value="UniProtKB-KW"/>
</dbReference>
<evidence type="ECO:0000256" key="2">
    <source>
        <dbReference type="ARBA" id="ARBA00022525"/>
    </source>
</evidence>